<accession>A0A7D6BLL2</accession>
<dbReference type="GO" id="GO:0016787">
    <property type="term" value="F:hydrolase activity"/>
    <property type="evidence" value="ECO:0007669"/>
    <property type="project" value="UniProtKB-KW"/>
</dbReference>
<evidence type="ECO:0000256" key="7">
    <source>
        <dbReference type="ARBA" id="ARBA00022840"/>
    </source>
</evidence>
<dbReference type="FunFam" id="3.40.50.300:FF:002469">
    <property type="entry name" value="Cell division control protein 21"/>
    <property type="match status" value="1"/>
</dbReference>
<evidence type="ECO:0000256" key="4">
    <source>
        <dbReference type="ARBA" id="ARBA00022741"/>
    </source>
</evidence>
<proteinExistence type="inferred from homology"/>
<dbReference type="AlphaFoldDB" id="A0A7D6BLL2"/>
<dbReference type="Pfam" id="PF17855">
    <property type="entry name" value="MCM_lid"/>
    <property type="match status" value="1"/>
</dbReference>
<name>A0A7D6BLL2_FERL1</name>
<evidence type="ECO:0000259" key="11">
    <source>
        <dbReference type="PROSITE" id="PS50051"/>
    </source>
</evidence>
<dbReference type="Gene3D" id="3.30.1640.10">
    <property type="entry name" value="mini-chromosome maintenance (MCM) complex, chain A, domain 1"/>
    <property type="match status" value="1"/>
</dbReference>
<dbReference type="GO" id="GO:0005524">
    <property type="term" value="F:ATP binding"/>
    <property type="evidence" value="ECO:0007669"/>
    <property type="project" value="UniProtKB-KW"/>
</dbReference>
<dbReference type="PANTHER" id="PTHR11630">
    <property type="entry name" value="DNA REPLICATION LICENSING FACTOR MCM FAMILY MEMBER"/>
    <property type="match status" value="1"/>
</dbReference>
<evidence type="ECO:0000313" key="13">
    <source>
        <dbReference type="Proteomes" id="UP000510821"/>
    </source>
</evidence>
<dbReference type="InterPro" id="IPR033762">
    <property type="entry name" value="MCM_OB"/>
</dbReference>
<feature type="domain" description="MCM C-terminal AAA(+) ATPase" evidence="11">
    <location>
        <begin position="276"/>
        <end position="484"/>
    </location>
</feature>
<keyword evidence="5" id="KW-0378">Hydrolase</keyword>
<dbReference type="Pfam" id="PF17207">
    <property type="entry name" value="MCM_OB"/>
    <property type="match status" value="1"/>
</dbReference>
<dbReference type="GO" id="GO:0006260">
    <property type="term" value="P:DNA replication"/>
    <property type="evidence" value="ECO:0007669"/>
    <property type="project" value="UniProtKB-KW"/>
</dbReference>
<comment type="similarity">
    <text evidence="1 9">Belongs to the MCM family.</text>
</comment>
<dbReference type="Pfam" id="PF14551">
    <property type="entry name" value="MCM_N"/>
    <property type="match status" value="1"/>
</dbReference>
<keyword evidence="3" id="KW-0235">DNA replication</keyword>
<dbReference type="InterPro" id="IPR027925">
    <property type="entry name" value="MCM_N"/>
</dbReference>
<gene>
    <name evidence="12" type="ORF">Sv326_0741</name>
</gene>
<keyword evidence="4 9" id="KW-0547">Nucleotide-binding</keyword>
<evidence type="ECO:0000256" key="2">
    <source>
        <dbReference type="ARBA" id="ARBA00012551"/>
    </source>
</evidence>
<dbReference type="Proteomes" id="UP000510821">
    <property type="component" value="Chromosome"/>
</dbReference>
<dbReference type="KEGG" id="flt:Sv326_0741"/>
<dbReference type="SUPFAM" id="SSF52540">
    <property type="entry name" value="P-loop containing nucleoside triphosphate hydrolases"/>
    <property type="match status" value="1"/>
</dbReference>
<keyword evidence="10" id="KW-0175">Coiled coil</keyword>
<reference evidence="13" key="1">
    <citation type="submission" date="2020-07" db="EMBL/GenBank/DDBJ databases">
        <title>Metabolic diversity and evolutionary history of the archaeal phylum ###Micrarchaeota### uncovered from a freshwater lake metagenome.</title>
        <authorList>
            <person name="Kadnikov V.V."/>
            <person name="Savvichev A.S."/>
            <person name="Mardanov A.V."/>
            <person name="Beletsky A.V."/>
            <person name="Chupakov A.V."/>
            <person name="Kokryatskaya N.M."/>
            <person name="Pimenov N.V."/>
            <person name="Ravin N.V."/>
        </authorList>
    </citation>
    <scope>NUCLEOTIDE SEQUENCE [LARGE SCALE GENOMIC DNA]</scope>
</reference>
<evidence type="ECO:0000256" key="1">
    <source>
        <dbReference type="ARBA" id="ARBA00008010"/>
    </source>
</evidence>
<evidence type="ECO:0000256" key="6">
    <source>
        <dbReference type="ARBA" id="ARBA00022806"/>
    </source>
</evidence>
<dbReference type="Gene3D" id="1.10.10.10">
    <property type="entry name" value="Winged helix-like DNA-binding domain superfamily/Winged helix DNA-binding domain"/>
    <property type="match status" value="1"/>
</dbReference>
<protein>
    <recommendedName>
        <fullName evidence="2">DNA helicase</fullName>
        <ecNumber evidence="2">3.6.4.12</ecNumber>
    </recommendedName>
</protein>
<dbReference type="SUPFAM" id="SSF50249">
    <property type="entry name" value="Nucleic acid-binding proteins"/>
    <property type="match status" value="1"/>
</dbReference>
<dbReference type="InterPro" id="IPR027417">
    <property type="entry name" value="P-loop_NTPase"/>
</dbReference>
<evidence type="ECO:0000256" key="9">
    <source>
        <dbReference type="RuleBase" id="RU004070"/>
    </source>
</evidence>
<dbReference type="InterPro" id="IPR012340">
    <property type="entry name" value="NA-bd_OB-fold"/>
</dbReference>
<dbReference type="EC" id="3.6.4.12" evidence="2"/>
<dbReference type="GO" id="GO:0017116">
    <property type="term" value="F:single-stranded DNA helicase activity"/>
    <property type="evidence" value="ECO:0007669"/>
    <property type="project" value="TreeGrafter"/>
</dbReference>
<dbReference type="Gene3D" id="3.40.50.300">
    <property type="entry name" value="P-loop containing nucleotide triphosphate hydrolases"/>
    <property type="match status" value="1"/>
</dbReference>
<evidence type="ECO:0000256" key="3">
    <source>
        <dbReference type="ARBA" id="ARBA00022705"/>
    </source>
</evidence>
<dbReference type="InterPro" id="IPR001208">
    <property type="entry name" value="MCM_dom"/>
</dbReference>
<dbReference type="EMBL" id="CP058998">
    <property type="protein sequence ID" value="QLJ52916.1"/>
    <property type="molecule type" value="Genomic_DNA"/>
</dbReference>
<evidence type="ECO:0000256" key="5">
    <source>
        <dbReference type="ARBA" id="ARBA00022801"/>
    </source>
</evidence>
<dbReference type="Pfam" id="PF00493">
    <property type="entry name" value="MCM"/>
    <property type="match status" value="1"/>
</dbReference>
<dbReference type="Gene3D" id="2.40.50.140">
    <property type="entry name" value="Nucleic acid-binding proteins"/>
    <property type="match status" value="1"/>
</dbReference>
<feature type="coiled-coil region" evidence="10">
    <location>
        <begin position="625"/>
        <end position="652"/>
    </location>
</feature>
<dbReference type="PROSITE" id="PS50051">
    <property type="entry name" value="MCM_2"/>
    <property type="match status" value="1"/>
</dbReference>
<dbReference type="GO" id="GO:0042555">
    <property type="term" value="C:MCM complex"/>
    <property type="evidence" value="ECO:0007669"/>
    <property type="project" value="TreeGrafter"/>
</dbReference>
<dbReference type="PANTHER" id="PTHR11630:SF66">
    <property type="entry name" value="DNA REPLICATION LICENSING FACTOR MCM4"/>
    <property type="match status" value="1"/>
</dbReference>
<dbReference type="InterPro" id="IPR041562">
    <property type="entry name" value="MCM_lid"/>
</dbReference>
<keyword evidence="7 9" id="KW-0067">ATP-binding</keyword>
<sequence>MAEDISQIVDAFEEFFDTFCKEDVEKLLERYPERRSLEVSYIELSRYNSKLADNLINKPDLFLKAAVEALKGMAISSQYEVPFEPHVRFFELPEQSRPMVQDIGADHVGKLICVDGLITKRTEIRPKVKMMVLRCPYCEHIEKVPVDRKTVIPETCSSCKRKGLQHDEEGSKFVNLQKAEAQEPLERTRGGAQASHIEVWMEDDLVNTITPGQRVEVTAVLRIRPFSESKGQSSRTVYSKYLDAVHLKRVEKEFEEVDITKEDAASITALSKDVNIYQKIVGSIAPSIYGHDEVKEALALQLFGGTPNKRLSDGGKIRSDIHVLLIGDPGISKTRMLQYIANLAPKSIYVSGKAVTSAGLTATAEKDELGDGGWTLKAGALVLASGGLASIDEFDKIRPEELAAMHEVMESQSVSVAKAGIVAKFNAKTSILAAANPKYGRFDPTRYPAEQFDLPPTILSRFDLIFPIKDILDEEKDRKLASFILDQHTIAGKRVEKTITEEEEIRPPIESDMLRKYVAYARKKVIPVLTPEASDKIREYYVELRKIGAMQGAVPITPRYIEGMVRLAEASAKIRLSNRVELADADRAIRLMDFMLKSISMDKGLGRMDIDIITTGQPKSKSDRIRNVLDIIKELEKEYDLVEIERVVEEAKKYGLDEMEARRIIDEMLRKTGELYEPKHGHVKIVRPKVE</sequence>
<dbReference type="SMART" id="SM00350">
    <property type="entry name" value="MCM"/>
    <property type="match status" value="1"/>
</dbReference>
<keyword evidence="6 12" id="KW-0347">Helicase</keyword>
<evidence type="ECO:0000256" key="8">
    <source>
        <dbReference type="ARBA" id="ARBA00023125"/>
    </source>
</evidence>
<dbReference type="GO" id="GO:0003697">
    <property type="term" value="F:single-stranded DNA binding"/>
    <property type="evidence" value="ECO:0007669"/>
    <property type="project" value="TreeGrafter"/>
</dbReference>
<dbReference type="PRINTS" id="PR01657">
    <property type="entry name" value="MCMFAMILY"/>
</dbReference>
<organism evidence="12 13">
    <name type="scientific">Fermentimicrarchaeum limneticum</name>
    <dbReference type="NCBI Taxonomy" id="2795018"/>
    <lineage>
        <taxon>Archaea</taxon>
        <taxon>Candidatus Micrarchaeota</taxon>
        <taxon>Candidatus Fermentimicrarchaeales</taxon>
        <taxon>Candidatus Fermentimicrarchaeaceae</taxon>
        <taxon>Candidatus Fermentimicrarchaeum</taxon>
    </lineage>
</organism>
<dbReference type="Gene3D" id="2.20.28.10">
    <property type="match status" value="1"/>
</dbReference>
<evidence type="ECO:0000256" key="10">
    <source>
        <dbReference type="SAM" id="Coils"/>
    </source>
</evidence>
<keyword evidence="8 9" id="KW-0238">DNA-binding</keyword>
<dbReference type="InterPro" id="IPR031327">
    <property type="entry name" value="MCM"/>
</dbReference>
<dbReference type="InterPro" id="IPR036388">
    <property type="entry name" value="WH-like_DNA-bd_sf"/>
</dbReference>
<evidence type="ECO:0000313" key="12">
    <source>
        <dbReference type="EMBL" id="QLJ52916.1"/>
    </source>
</evidence>